<keyword evidence="3" id="KW-0805">Transcription regulation</keyword>
<dbReference type="Pfam" id="PF25601">
    <property type="entry name" value="AAA_lid_14"/>
    <property type="match status" value="1"/>
</dbReference>
<dbReference type="SUPFAM" id="SSF46689">
    <property type="entry name" value="Homeodomain-like"/>
    <property type="match status" value="1"/>
</dbReference>
<keyword evidence="4" id="KW-0238">DNA-binding</keyword>
<dbReference type="Pfam" id="PF00158">
    <property type="entry name" value="Sigma54_activat"/>
    <property type="match status" value="1"/>
</dbReference>
<gene>
    <name evidence="7" type="ORF">LNL84_09565</name>
</gene>
<evidence type="ECO:0000256" key="5">
    <source>
        <dbReference type="ARBA" id="ARBA00023163"/>
    </source>
</evidence>
<dbReference type="InterPro" id="IPR009057">
    <property type="entry name" value="Homeodomain-like_sf"/>
</dbReference>
<dbReference type="GO" id="GO:0043565">
    <property type="term" value="F:sequence-specific DNA binding"/>
    <property type="evidence" value="ECO:0007669"/>
    <property type="project" value="InterPro"/>
</dbReference>
<name>A0A9X1WBB6_9VIBR</name>
<dbReference type="PANTHER" id="PTHR32071:SF120">
    <property type="entry name" value="TRANSCRIPTIONAL REGULATOR-RELATED"/>
    <property type="match status" value="1"/>
</dbReference>
<sequence length="455" mass="51759">MNTTSQDTRNVLLLELGIEKLDLKNLLPDQWCTNRSSTLEQAQALLEKNPFVVSIVYVTAKNRVNSLSCVTKLKKSFPRVHWLAVFKSDRANELAFIQDFADVCWDIFHTPLPNSHFLKSLGHAFGLTEMLIHGENRATENLTQTNRLIGDSDSYNQLRELIGRVASSDCPVLITGETGTGKGLCARHIHLISPRNEKPFITVNCGAVPESLVHSELFGHEKGAFTNAYQQHIGQLEKANKGTLFLDEIGDLSKSMQIQLLEFIDSKKLMRVGGTKWIDVDCRLIFATHVNLEKAVEKGQFREDLYYRLQVLKIKMPPLRELEEDIERIATHYLEIFSANQLKFAPVTLERIHRYQWPGNIRELRNRIQRACILSAGNRIMPGDLGLQDENKPAILKGHLQKKKLKLDQEKLLETLHNCGNNISAASRALHISRTTFYRLLKNAQSTKHSLHQTK</sequence>
<keyword evidence="2" id="KW-0067">ATP-binding</keyword>
<reference evidence="7" key="1">
    <citation type="submission" date="2021-11" db="EMBL/GenBank/DDBJ databases">
        <title>Vibrio ZSDE26 sp. nov. and Vibrio ZSDZ34 sp. nov., isolated from coastal seawater in Qingdao.</title>
        <authorList>
            <person name="Zhang P."/>
        </authorList>
    </citation>
    <scope>NUCLEOTIDE SEQUENCE</scope>
    <source>
        <strain evidence="7">ZSDZ34</strain>
    </source>
</reference>
<dbReference type="RefSeq" id="WP_244357008.1">
    <property type="nucleotide sequence ID" value="NZ_JAJNNZ010000006.1"/>
</dbReference>
<dbReference type="GO" id="GO:0006355">
    <property type="term" value="P:regulation of DNA-templated transcription"/>
    <property type="evidence" value="ECO:0007669"/>
    <property type="project" value="InterPro"/>
</dbReference>
<dbReference type="Pfam" id="PF02954">
    <property type="entry name" value="HTH_8"/>
    <property type="match status" value="1"/>
</dbReference>
<dbReference type="Gene3D" id="3.40.50.300">
    <property type="entry name" value="P-loop containing nucleotide triphosphate hydrolases"/>
    <property type="match status" value="1"/>
</dbReference>
<dbReference type="InterPro" id="IPR002197">
    <property type="entry name" value="HTH_Fis"/>
</dbReference>
<keyword evidence="5" id="KW-0804">Transcription</keyword>
<evidence type="ECO:0000256" key="2">
    <source>
        <dbReference type="ARBA" id="ARBA00022840"/>
    </source>
</evidence>
<evidence type="ECO:0000313" key="8">
    <source>
        <dbReference type="Proteomes" id="UP001139488"/>
    </source>
</evidence>
<dbReference type="InterPro" id="IPR003593">
    <property type="entry name" value="AAA+_ATPase"/>
</dbReference>
<dbReference type="CDD" id="cd00009">
    <property type="entry name" value="AAA"/>
    <property type="match status" value="1"/>
</dbReference>
<dbReference type="AlphaFoldDB" id="A0A9X1WBB6"/>
<organism evidence="7 8">
    <name type="scientific">Vibrio gelatinilyticus</name>
    <dbReference type="NCBI Taxonomy" id="2893468"/>
    <lineage>
        <taxon>Bacteria</taxon>
        <taxon>Pseudomonadati</taxon>
        <taxon>Pseudomonadota</taxon>
        <taxon>Gammaproteobacteria</taxon>
        <taxon>Vibrionales</taxon>
        <taxon>Vibrionaceae</taxon>
        <taxon>Vibrio</taxon>
    </lineage>
</organism>
<evidence type="ECO:0000256" key="4">
    <source>
        <dbReference type="ARBA" id="ARBA00023125"/>
    </source>
</evidence>
<dbReference type="Gene3D" id="1.10.10.60">
    <property type="entry name" value="Homeodomain-like"/>
    <property type="match status" value="1"/>
</dbReference>
<dbReference type="Pfam" id="PF20161">
    <property type="entry name" value="VpsR"/>
    <property type="match status" value="1"/>
</dbReference>
<dbReference type="InterPro" id="IPR045343">
    <property type="entry name" value="VpsR"/>
</dbReference>
<keyword evidence="1" id="KW-0547">Nucleotide-binding</keyword>
<evidence type="ECO:0000256" key="1">
    <source>
        <dbReference type="ARBA" id="ARBA00022741"/>
    </source>
</evidence>
<accession>A0A9X1WBB6</accession>
<dbReference type="SUPFAM" id="SSF52540">
    <property type="entry name" value="P-loop containing nucleoside triphosphate hydrolases"/>
    <property type="match status" value="1"/>
</dbReference>
<dbReference type="SMART" id="SM00382">
    <property type="entry name" value="AAA"/>
    <property type="match status" value="1"/>
</dbReference>
<dbReference type="Gene3D" id="1.10.8.60">
    <property type="match status" value="1"/>
</dbReference>
<dbReference type="InterPro" id="IPR027417">
    <property type="entry name" value="P-loop_NTPase"/>
</dbReference>
<dbReference type="GO" id="GO:0005524">
    <property type="term" value="F:ATP binding"/>
    <property type="evidence" value="ECO:0007669"/>
    <property type="project" value="UniProtKB-KW"/>
</dbReference>
<evidence type="ECO:0000313" key="7">
    <source>
        <dbReference type="EMBL" id="MCJ2377074.1"/>
    </source>
</evidence>
<dbReference type="PROSITE" id="PS50045">
    <property type="entry name" value="SIGMA54_INTERACT_4"/>
    <property type="match status" value="1"/>
</dbReference>
<evidence type="ECO:0000259" key="6">
    <source>
        <dbReference type="PROSITE" id="PS50045"/>
    </source>
</evidence>
<dbReference type="InterPro" id="IPR025944">
    <property type="entry name" value="Sigma_54_int_dom_CS"/>
</dbReference>
<proteinExistence type="predicted"/>
<dbReference type="InterPro" id="IPR058031">
    <property type="entry name" value="AAA_lid_NorR"/>
</dbReference>
<dbReference type="FunFam" id="3.40.50.300:FF:000006">
    <property type="entry name" value="DNA-binding transcriptional regulator NtrC"/>
    <property type="match status" value="1"/>
</dbReference>
<dbReference type="EMBL" id="JAJNNZ010000006">
    <property type="protein sequence ID" value="MCJ2377074.1"/>
    <property type="molecule type" value="Genomic_DNA"/>
</dbReference>
<keyword evidence="8" id="KW-1185">Reference proteome</keyword>
<protein>
    <submittedName>
        <fullName evidence="7">Sigma-54 dependent transcriptional regulator</fullName>
    </submittedName>
</protein>
<evidence type="ECO:0000256" key="3">
    <source>
        <dbReference type="ARBA" id="ARBA00023015"/>
    </source>
</evidence>
<feature type="domain" description="Sigma-54 factor interaction" evidence="6">
    <location>
        <begin position="148"/>
        <end position="373"/>
    </location>
</feature>
<dbReference type="PROSITE" id="PS00688">
    <property type="entry name" value="SIGMA54_INTERACT_3"/>
    <property type="match status" value="1"/>
</dbReference>
<comment type="caution">
    <text evidence="7">The sequence shown here is derived from an EMBL/GenBank/DDBJ whole genome shotgun (WGS) entry which is preliminary data.</text>
</comment>
<dbReference type="InterPro" id="IPR025943">
    <property type="entry name" value="Sigma_54_int_dom_ATP-bd_2"/>
</dbReference>
<dbReference type="PANTHER" id="PTHR32071">
    <property type="entry name" value="TRANSCRIPTIONAL REGULATORY PROTEIN"/>
    <property type="match status" value="1"/>
</dbReference>
<dbReference type="Proteomes" id="UP001139488">
    <property type="component" value="Unassembled WGS sequence"/>
</dbReference>
<dbReference type="PROSITE" id="PS00676">
    <property type="entry name" value="SIGMA54_INTERACT_2"/>
    <property type="match status" value="1"/>
</dbReference>
<dbReference type="InterPro" id="IPR002078">
    <property type="entry name" value="Sigma_54_int"/>
</dbReference>